<dbReference type="InterPro" id="IPR050719">
    <property type="entry name" value="Cortactin-Actin_Reg"/>
</dbReference>
<feature type="compositionally biased region" description="Polar residues" evidence="2">
    <location>
        <begin position="266"/>
        <end position="279"/>
    </location>
</feature>
<dbReference type="EMBL" id="JAULUE010002059">
    <property type="protein sequence ID" value="KAK5886055.1"/>
    <property type="molecule type" value="Genomic_DNA"/>
</dbReference>
<feature type="compositionally biased region" description="Polar residues" evidence="2">
    <location>
        <begin position="57"/>
        <end position="74"/>
    </location>
</feature>
<proteinExistence type="predicted"/>
<dbReference type="PANTHER" id="PTHR23166:SF3">
    <property type="entry name" value="FILAMIN-A-INTERACTING PROTEIN 1"/>
    <property type="match status" value="1"/>
</dbReference>
<dbReference type="PANTHER" id="PTHR23166">
    <property type="entry name" value="FILAMIN/GPBP-INTERACTING PROTEIN"/>
    <property type="match status" value="1"/>
</dbReference>
<feature type="region of interest" description="Disordered" evidence="2">
    <location>
        <begin position="178"/>
        <end position="279"/>
    </location>
</feature>
<evidence type="ECO:0000313" key="4">
    <source>
        <dbReference type="Proteomes" id="UP001335648"/>
    </source>
</evidence>
<comment type="caution">
    <text evidence="3">The sequence shown here is derived from an EMBL/GenBank/DDBJ whole genome shotgun (WGS) entry which is preliminary data.</text>
</comment>
<keyword evidence="4" id="KW-1185">Reference proteome</keyword>
<feature type="region of interest" description="Disordered" evidence="2">
    <location>
        <begin position="1"/>
        <end position="81"/>
    </location>
</feature>
<sequence length="279" mass="29623">MATLEISSPTEDAFSISAPLSPNPSQPKSRITIIPTYSAPTNKRKSLTGPERAKSPVSITTISRAKSPESSRVPSASGRPLSPVSIMTVSTAIVPEVSASPEPQEMTMGRAVFKVTPEKQMVPMPIRKGPTNTSIITTTEDNKIHIHLGNNMTSKMVVRPESKEITLSTGTVLRSPRQITTSTTRTTQSKVTSTITISPVTSTTSRPTQSTTGHDAQPSRTGLTRIPMSKSLKTGKAVLGSLGISGGVKMESRADSQSMRIEVKKSTVNSNILQNGGKA</sequence>
<organism evidence="3 4">
    <name type="scientific">Champsocephalus esox</name>
    <name type="common">pike icefish</name>
    <dbReference type="NCBI Taxonomy" id="159716"/>
    <lineage>
        <taxon>Eukaryota</taxon>
        <taxon>Metazoa</taxon>
        <taxon>Chordata</taxon>
        <taxon>Craniata</taxon>
        <taxon>Vertebrata</taxon>
        <taxon>Euteleostomi</taxon>
        <taxon>Actinopterygii</taxon>
        <taxon>Neopterygii</taxon>
        <taxon>Teleostei</taxon>
        <taxon>Neoteleostei</taxon>
        <taxon>Acanthomorphata</taxon>
        <taxon>Eupercaria</taxon>
        <taxon>Perciformes</taxon>
        <taxon>Notothenioidei</taxon>
        <taxon>Channichthyidae</taxon>
        <taxon>Champsocephalus</taxon>
    </lineage>
</organism>
<feature type="compositionally biased region" description="Low complexity" evidence="2">
    <location>
        <begin position="178"/>
        <end position="212"/>
    </location>
</feature>
<reference evidence="3 4" key="1">
    <citation type="journal article" date="2023" name="Mol. Biol. Evol.">
        <title>Genomics of Secondarily Temperate Adaptation in the Only Non-Antarctic Icefish.</title>
        <authorList>
            <person name="Rivera-Colon A.G."/>
            <person name="Rayamajhi N."/>
            <person name="Minhas B.F."/>
            <person name="Madrigal G."/>
            <person name="Bilyk K.T."/>
            <person name="Yoon V."/>
            <person name="Hune M."/>
            <person name="Gregory S."/>
            <person name="Cheng C.H.C."/>
            <person name="Catchen J.M."/>
        </authorList>
    </citation>
    <scope>NUCLEOTIDE SEQUENCE [LARGE SCALE GENOMIC DNA]</scope>
    <source>
        <strain evidence="3">JC2023a</strain>
    </source>
</reference>
<evidence type="ECO:0000256" key="1">
    <source>
        <dbReference type="ARBA" id="ARBA00023054"/>
    </source>
</evidence>
<evidence type="ECO:0000256" key="2">
    <source>
        <dbReference type="SAM" id="MobiDB-lite"/>
    </source>
</evidence>
<keyword evidence="1" id="KW-0175">Coiled coil</keyword>
<name>A0AAN8BIU7_9TELE</name>
<evidence type="ECO:0000313" key="3">
    <source>
        <dbReference type="EMBL" id="KAK5886055.1"/>
    </source>
</evidence>
<gene>
    <name evidence="3" type="ORF">CesoFtcFv8_017132</name>
</gene>
<feature type="compositionally biased region" description="Polar residues" evidence="2">
    <location>
        <begin position="1"/>
        <end position="10"/>
    </location>
</feature>
<accession>A0AAN8BIU7</accession>
<protein>
    <submittedName>
        <fullName evidence="3">Uncharacterized protein</fullName>
    </submittedName>
</protein>
<dbReference type="AlphaFoldDB" id="A0AAN8BIU7"/>
<dbReference type="Proteomes" id="UP001335648">
    <property type="component" value="Unassembled WGS sequence"/>
</dbReference>